<accession>A0A9D7S7Y6</accession>
<evidence type="ECO:0000313" key="1">
    <source>
        <dbReference type="EMBL" id="MBK9717031.1"/>
    </source>
</evidence>
<dbReference type="AlphaFoldDB" id="A0A9D7S7Y6"/>
<protein>
    <submittedName>
        <fullName evidence="1">YceI family protein</fullName>
    </submittedName>
</protein>
<dbReference type="EMBL" id="JADKFW010000004">
    <property type="protein sequence ID" value="MBK9717031.1"/>
    <property type="molecule type" value="Genomic_DNA"/>
</dbReference>
<comment type="caution">
    <text evidence="1">The sequence shown here is derived from an EMBL/GenBank/DDBJ whole genome shotgun (WGS) entry which is preliminary data.</text>
</comment>
<gene>
    <name evidence="1" type="ORF">IPO85_05880</name>
</gene>
<dbReference type="InterPro" id="IPR036761">
    <property type="entry name" value="TTHA0802/YceI-like_sf"/>
</dbReference>
<dbReference type="Gene3D" id="2.40.128.110">
    <property type="entry name" value="Lipid/polyisoprenoid-binding, YceI-like"/>
    <property type="match status" value="1"/>
</dbReference>
<organism evidence="1 2">
    <name type="scientific">Candidatus Defluviibacterium haderslevense</name>
    <dbReference type="NCBI Taxonomy" id="2981993"/>
    <lineage>
        <taxon>Bacteria</taxon>
        <taxon>Pseudomonadati</taxon>
        <taxon>Bacteroidota</taxon>
        <taxon>Saprospiria</taxon>
        <taxon>Saprospirales</taxon>
        <taxon>Saprospiraceae</taxon>
        <taxon>Candidatus Defluviibacterium</taxon>
    </lineage>
</organism>
<reference evidence="1 2" key="1">
    <citation type="submission" date="2020-10" db="EMBL/GenBank/DDBJ databases">
        <title>Connecting structure to function with the recovery of over 1000 high-quality activated sludge metagenome-assembled genomes encoding full-length rRNA genes using long-read sequencing.</title>
        <authorList>
            <person name="Singleton C.M."/>
            <person name="Petriglieri F."/>
            <person name="Kristensen J.M."/>
            <person name="Kirkegaard R.H."/>
            <person name="Michaelsen T.Y."/>
            <person name="Andersen M.H."/>
            <person name="Karst S.M."/>
            <person name="Dueholm M.S."/>
            <person name="Nielsen P.H."/>
            <person name="Albertsen M."/>
        </authorList>
    </citation>
    <scope>NUCLEOTIDE SEQUENCE [LARGE SCALE GENOMIC DNA]</scope>
    <source>
        <strain evidence="1">Ribe_18-Q3-R11-54_BAT3C.373</strain>
    </source>
</reference>
<dbReference type="Proteomes" id="UP000808349">
    <property type="component" value="Unassembled WGS sequence"/>
</dbReference>
<sequence length="192" mass="21168">MKYFLILSMIFGINTIRTTAQVSYTLKSHVIKIYGTSTLHDWSITANKASASGVFVLEGIKIKEIKSMRVAIEGPELKSDKKSKGMDQKIYEALNIIKCPTITYQFNQIISNTTDQNGNTLNTQGVFNIAGTNKDESLTVHTKINSDATITCTGSKKIKMTDYKIKPPSAMLGAITSGDEVTVTFEMVLQKN</sequence>
<proteinExistence type="predicted"/>
<name>A0A9D7S7Y6_9BACT</name>
<dbReference type="SUPFAM" id="SSF101874">
    <property type="entry name" value="YceI-like"/>
    <property type="match status" value="1"/>
</dbReference>
<evidence type="ECO:0000313" key="2">
    <source>
        <dbReference type="Proteomes" id="UP000808349"/>
    </source>
</evidence>